<proteinExistence type="predicted"/>
<feature type="compositionally biased region" description="Gly residues" evidence="1">
    <location>
        <begin position="206"/>
        <end position="221"/>
    </location>
</feature>
<reference evidence="3" key="1">
    <citation type="submission" date="2025-08" db="UniProtKB">
        <authorList>
            <consortium name="RefSeq"/>
        </authorList>
    </citation>
    <scope>IDENTIFICATION</scope>
    <source>
        <tissue evidence="3">Blood</tissue>
    </source>
</reference>
<keyword evidence="2" id="KW-1185">Reference proteome</keyword>
<evidence type="ECO:0000256" key="1">
    <source>
        <dbReference type="SAM" id="MobiDB-lite"/>
    </source>
</evidence>
<gene>
    <name evidence="3" type="primary">LOC113594556</name>
</gene>
<feature type="region of interest" description="Disordered" evidence="1">
    <location>
        <begin position="144"/>
        <end position="234"/>
    </location>
</feature>
<evidence type="ECO:0000313" key="2">
    <source>
        <dbReference type="Proteomes" id="UP001652583"/>
    </source>
</evidence>
<sequence>MIWGWMASAWSVSGYSWFRARKGTAKINLFPQVSVCTRQGLCAFLHPGGQGQKWGCTAGLRDLALGTLVQLHQTPEAVPACSVPTVSRRSQKEPPEYRQGGSRVTQKRSCPRKGLGSASFLARLLLDGPWGPCQLPRLLPSSTRCEGAPGPPGGAAAARVSGPAPPPTPATPPGPAPAPAPAPPSPRPQARTLPVGRSGTCRNGSRRGGWTPGGPGPGTGRARGARFCSDSRPQDDFRQATGACGAIVSAQLVRTQCGSKTCVLTSWCLFLSKMRTRAQSPALTCEDDTGAMGTLAAGPC</sequence>
<dbReference type="Proteomes" id="UP001652583">
    <property type="component" value="Chromosome E3"/>
</dbReference>
<dbReference type="GeneID" id="113594556"/>
<dbReference type="RefSeq" id="XP_053069240.1">
    <property type="nucleotide sequence ID" value="XM_053213265.1"/>
</dbReference>
<organism evidence="2 3">
    <name type="scientific">Acinonyx jubatus</name>
    <name type="common">Cheetah</name>
    <dbReference type="NCBI Taxonomy" id="32536"/>
    <lineage>
        <taxon>Eukaryota</taxon>
        <taxon>Metazoa</taxon>
        <taxon>Chordata</taxon>
        <taxon>Craniata</taxon>
        <taxon>Vertebrata</taxon>
        <taxon>Euteleostomi</taxon>
        <taxon>Mammalia</taxon>
        <taxon>Eutheria</taxon>
        <taxon>Laurasiatheria</taxon>
        <taxon>Carnivora</taxon>
        <taxon>Feliformia</taxon>
        <taxon>Felidae</taxon>
        <taxon>Felinae</taxon>
        <taxon>Acinonyx</taxon>
    </lineage>
</organism>
<accession>A0ABM3PC37</accession>
<name>A0ABM3PC37_ACIJB</name>
<evidence type="ECO:0000313" key="3">
    <source>
        <dbReference type="RefSeq" id="XP_053069240.1"/>
    </source>
</evidence>
<feature type="compositionally biased region" description="Pro residues" evidence="1">
    <location>
        <begin position="163"/>
        <end position="187"/>
    </location>
</feature>
<feature type="region of interest" description="Disordered" evidence="1">
    <location>
        <begin position="80"/>
        <end position="113"/>
    </location>
</feature>
<protein>
    <submittedName>
        <fullName evidence="3">Synapsin-1-like isoform X1</fullName>
    </submittedName>
</protein>